<name>A0A0H5NR66_NOCFR</name>
<dbReference type="InterPro" id="IPR052336">
    <property type="entry name" value="MlaD_Phospholipid_Transporter"/>
</dbReference>
<dbReference type="EMBL" id="LN868938">
    <property type="protein sequence ID" value="CRY77867.1"/>
    <property type="molecule type" value="Genomic_DNA"/>
</dbReference>
<accession>A0A0H5NR66</accession>
<protein>
    <submittedName>
        <fullName evidence="2">Virulence factor Mce family protein</fullName>
    </submittedName>
</protein>
<dbReference type="Pfam" id="PF02470">
    <property type="entry name" value="MlaD"/>
    <property type="match status" value="1"/>
</dbReference>
<dbReference type="RefSeq" id="WP_115411096.1">
    <property type="nucleotide sequence ID" value="NZ_CP031418.1"/>
</dbReference>
<dbReference type="AlphaFoldDB" id="A0A0H5NR66"/>
<evidence type="ECO:0000313" key="2">
    <source>
        <dbReference type="EMBL" id="CRY77867.1"/>
    </source>
</evidence>
<dbReference type="Proteomes" id="UP000057820">
    <property type="component" value="Chromosome 1"/>
</dbReference>
<evidence type="ECO:0000259" key="1">
    <source>
        <dbReference type="Pfam" id="PF02470"/>
    </source>
</evidence>
<dbReference type="InterPro" id="IPR003399">
    <property type="entry name" value="Mce/MlaD"/>
</dbReference>
<dbReference type="NCBIfam" id="TIGR00996">
    <property type="entry name" value="Mtu_fam_mce"/>
    <property type="match status" value="1"/>
</dbReference>
<sequence>MRNAVKFGVSVTAVVVTIVGCVFGARALLEEVRPEQRQVCAEFTDTVGLYEGNIVTMLGVEVGTVTAIEPLGDRMRVTMNVDRSAQLPTDAEVVTMSSSIVTDRHVEFVKPYTGGPTLGDECIPVERTRTPIGISEALDGIGKLSEDLIGPPGADGSAEPVIGDTLSAADSALQGTAQQWNALIGYLDTLAGNPVARESSYRRLIDNLDTLMSMFVTNWPDMAAVLGNLRNSLQLAEGLSRDLAGVIDLGVDILPILSRNVDKFDDRLYPVLDQLIPAVVEYNRLAGDIGDILMHLPPLAAALPSVEPR</sequence>
<proteinExistence type="predicted"/>
<feature type="domain" description="Mce/MlaD" evidence="1">
    <location>
        <begin position="38"/>
        <end position="109"/>
    </location>
</feature>
<evidence type="ECO:0000313" key="3">
    <source>
        <dbReference type="Proteomes" id="UP000057820"/>
    </source>
</evidence>
<dbReference type="GO" id="GO:0005576">
    <property type="term" value="C:extracellular region"/>
    <property type="evidence" value="ECO:0007669"/>
    <property type="project" value="TreeGrafter"/>
</dbReference>
<reference evidence="3" key="1">
    <citation type="submission" date="2015-03" db="EMBL/GenBank/DDBJ databases">
        <authorList>
            <consortium name="Pathogen Informatics"/>
        </authorList>
    </citation>
    <scope>NUCLEOTIDE SEQUENCE [LARGE SCALE GENOMIC DNA]</scope>
    <source>
        <strain evidence="3">NCTC11134</strain>
    </source>
</reference>
<dbReference type="PROSITE" id="PS51257">
    <property type="entry name" value="PROKAR_LIPOPROTEIN"/>
    <property type="match status" value="1"/>
</dbReference>
<dbReference type="PANTHER" id="PTHR33371:SF4">
    <property type="entry name" value="INTERMEMBRANE PHOSPHOLIPID TRANSPORT SYSTEM BINDING PROTEIN MLAD"/>
    <property type="match status" value="1"/>
</dbReference>
<dbReference type="InterPro" id="IPR005693">
    <property type="entry name" value="Mce"/>
</dbReference>
<dbReference type="KEGG" id="nfr:ERS450000_02633"/>
<gene>
    <name evidence="2" type="ORF">ERS450000_02633</name>
</gene>
<organism evidence="2 3">
    <name type="scientific">Nocardia farcinica</name>
    <dbReference type="NCBI Taxonomy" id="37329"/>
    <lineage>
        <taxon>Bacteria</taxon>
        <taxon>Bacillati</taxon>
        <taxon>Actinomycetota</taxon>
        <taxon>Actinomycetes</taxon>
        <taxon>Mycobacteriales</taxon>
        <taxon>Nocardiaceae</taxon>
        <taxon>Nocardia</taxon>
    </lineage>
</organism>
<dbReference type="PANTHER" id="PTHR33371">
    <property type="entry name" value="INTERMEMBRANE PHOSPHOLIPID TRANSPORT SYSTEM BINDING PROTEIN MLAD-RELATED"/>
    <property type="match status" value="1"/>
</dbReference>